<dbReference type="CDD" id="cd19543">
    <property type="entry name" value="DCL_NRPS"/>
    <property type="match status" value="1"/>
</dbReference>
<dbReference type="InterPro" id="IPR010071">
    <property type="entry name" value="AA_adenyl_dom"/>
</dbReference>
<evidence type="ECO:0000256" key="7">
    <source>
        <dbReference type="SAM" id="MobiDB-lite"/>
    </source>
</evidence>
<dbReference type="Proteomes" id="UP000325529">
    <property type="component" value="Chromosome"/>
</dbReference>
<dbReference type="GO" id="GO:0008610">
    <property type="term" value="P:lipid biosynthetic process"/>
    <property type="evidence" value="ECO:0007669"/>
    <property type="project" value="UniProtKB-ARBA"/>
</dbReference>
<dbReference type="CDD" id="cd05930">
    <property type="entry name" value="A_NRPS"/>
    <property type="match status" value="2"/>
</dbReference>
<dbReference type="Pfam" id="PF00501">
    <property type="entry name" value="AMP-binding"/>
    <property type="match status" value="3"/>
</dbReference>
<dbReference type="FunFam" id="3.40.50.980:FF:000001">
    <property type="entry name" value="Non-ribosomal peptide synthetase"/>
    <property type="match status" value="3"/>
</dbReference>
<comment type="cofactor">
    <cofactor evidence="1">
        <name>pantetheine 4'-phosphate</name>
        <dbReference type="ChEBI" id="CHEBI:47942"/>
    </cofactor>
</comment>
<keyword evidence="5" id="KW-0677">Repeat</keyword>
<dbReference type="Pfam" id="PF13193">
    <property type="entry name" value="AMP-binding_C"/>
    <property type="match status" value="3"/>
</dbReference>
<dbReference type="NCBIfam" id="TIGR01733">
    <property type="entry name" value="AA-adenyl-dom"/>
    <property type="match status" value="3"/>
</dbReference>
<dbReference type="NCBIfam" id="NF003417">
    <property type="entry name" value="PRK04813.1"/>
    <property type="match status" value="3"/>
</dbReference>
<dbReference type="PROSITE" id="PS50075">
    <property type="entry name" value="CARRIER"/>
    <property type="match status" value="3"/>
</dbReference>
<dbReference type="FunFam" id="1.10.1200.10:FF:000005">
    <property type="entry name" value="Nonribosomal peptide synthetase 1"/>
    <property type="match status" value="3"/>
</dbReference>
<dbReference type="GO" id="GO:0006508">
    <property type="term" value="P:proteolysis"/>
    <property type="evidence" value="ECO:0007669"/>
    <property type="project" value="InterPro"/>
</dbReference>
<dbReference type="EMBL" id="CP023699">
    <property type="protein sequence ID" value="QEU91124.1"/>
    <property type="molecule type" value="Genomic_DNA"/>
</dbReference>
<dbReference type="SUPFAM" id="SSF56801">
    <property type="entry name" value="Acetyl-CoA synthetase-like"/>
    <property type="match status" value="3"/>
</dbReference>
<dbReference type="InterPro" id="IPR020806">
    <property type="entry name" value="PKS_PP-bd"/>
</dbReference>
<dbReference type="InterPro" id="IPR020845">
    <property type="entry name" value="AMP-binding_CS"/>
</dbReference>
<dbReference type="Gene3D" id="3.40.50.980">
    <property type="match status" value="6"/>
</dbReference>
<evidence type="ECO:0000256" key="1">
    <source>
        <dbReference type="ARBA" id="ARBA00001957"/>
    </source>
</evidence>
<proteinExistence type="inferred from homology"/>
<dbReference type="KEGG" id="ska:CP970_09745"/>
<dbReference type="Gene3D" id="1.10.1200.10">
    <property type="entry name" value="ACP-like"/>
    <property type="match status" value="3"/>
</dbReference>
<feature type="domain" description="Carrier" evidence="8">
    <location>
        <begin position="2018"/>
        <end position="2093"/>
    </location>
</feature>
<evidence type="ECO:0000256" key="3">
    <source>
        <dbReference type="ARBA" id="ARBA00022450"/>
    </source>
</evidence>
<organism evidence="9 10">
    <name type="scientific">Streptomyces kanamyceticus</name>
    <dbReference type="NCBI Taxonomy" id="1967"/>
    <lineage>
        <taxon>Bacteria</taxon>
        <taxon>Bacillati</taxon>
        <taxon>Actinomycetota</taxon>
        <taxon>Actinomycetes</taxon>
        <taxon>Kitasatosporales</taxon>
        <taxon>Streptomycetaceae</taxon>
        <taxon>Streptomyces</taxon>
    </lineage>
</organism>
<dbReference type="InterPro" id="IPR045851">
    <property type="entry name" value="AMP-bd_C_sf"/>
</dbReference>
<feature type="region of interest" description="Disordered" evidence="7">
    <location>
        <begin position="2000"/>
        <end position="2020"/>
    </location>
</feature>
<dbReference type="GO" id="GO:0031177">
    <property type="term" value="F:phosphopantetheine binding"/>
    <property type="evidence" value="ECO:0007669"/>
    <property type="project" value="InterPro"/>
</dbReference>
<dbReference type="Gene3D" id="3.30.559.10">
    <property type="entry name" value="Chloramphenicol acetyltransferase-like domain"/>
    <property type="match status" value="4"/>
</dbReference>
<dbReference type="GO" id="GO:0017000">
    <property type="term" value="P:antibiotic biosynthetic process"/>
    <property type="evidence" value="ECO:0007669"/>
    <property type="project" value="UniProtKB-KW"/>
</dbReference>
<dbReference type="SUPFAM" id="SSF47336">
    <property type="entry name" value="ACP-like"/>
    <property type="match status" value="3"/>
</dbReference>
<dbReference type="PROSITE" id="PS00141">
    <property type="entry name" value="ASP_PROTEASE"/>
    <property type="match status" value="1"/>
</dbReference>
<dbReference type="InterPro" id="IPR036736">
    <property type="entry name" value="ACP-like_sf"/>
</dbReference>
<dbReference type="GO" id="GO:0004190">
    <property type="term" value="F:aspartic-type endopeptidase activity"/>
    <property type="evidence" value="ECO:0007669"/>
    <property type="project" value="InterPro"/>
</dbReference>
<sequence length="3668" mass="390827">MSKQPPQIEDIQPLSSLQEGFLFLSLFDKAGLDVYIRQFVLDLDGELDAEAMRAAAQQLLDRHATLRASFRQRKNGDWVQIVMRGVRVPWTVVDLTALDDDKREDEARRTVEEDRLRRFDPARPPLIRFTLIQLAPNRHRLVMTNHHMLFDGWSLPILLRELTALYTGTTGAALPRPRPFAEYLAWLGERDKDAARAAWTEALAGIESPTVVAPDAGPITELPRQMPVPLDPDVSTKLVDRARAQGLTVNTMVQGAWALVLAQLTGASEAVFGVTVSGRPAELPGVESMVGLFMNTVPLRARIDPAESVGQYLRRLQEEQTRLLDHQWVSLAEAQSWAGSTGLFDTGMVFENYPVNAAKLDAGLGSAGLTVDSAAIRGGGHFTMQLIADLRGTALNVRVDYRPDLLGDERVHEIAERVARVLAAFVADAEVPVGRIGLLGAVDRERVLVEWNGDAGGVVSSVSLPELVSERARVAPDAVAVSDENSALTYGELVARADRLARYLITRGAGAERFVAVAMPRGVDAVVALLAVVKSGAAYVPVDPEYPVERISYMLEDAAPVLVLTSAEVAGGLPATQVPVVVLDGLELADDEAELADPAPGDTAYVIYTSGSTGRPKGVVVEHRAVAAYLGHAGAAYPDASGATVLHSPLSFDLTVTALWTPLTVGGHVHLAALDGDDHASRAQPSLMKVTPSHLPLLQELPDSVSPSGTLIIGGEQLTGEALAVWREGHPSVRVINAYGPTESTVNCAQFEILPGQAVANGPVPIGRPFGHLRMYVLDGALRPAPVGVAGELYLAGPQLARGYWGRAGLTAERFTADPYGEPGARMYRSGDLARWNHEGQLEYVGRTDHQVKLRGHRIELGEIESAVLAHPAVAQAALVLREDEPGDHQLVAYTVAADGRTVQPAHLLAELSGQLPDYMVPSAVVVLDALPLTVNGKLDRAALPAPAYADRPAGGRGPRTPQEEILCTLFAEVLGLDRVGIDDDFFTLGGHSLRATRLVSRIRRTLDVELPIRQLFETPTVAGVAAAVATAGRGRAALVARPRPERVPLSYAQRRLWFLHQLEGPSATYNMPTALRLKGDLDEGALRSALADVVARHESLRTVFAEDDEGPRQIVLAPEDACPAFDLVACASEDVTRELGEAARHCFDLAAELPVRATLFKVTPDEHVLLILLHHIAGDAWSMTPLARDLSAAYTARTGGLAPDWTAPDVAYADYTLWQHETLGGADDAESVLATQLGYWQKQLAGLPEELQLPADRARPAVASHRGDRVAFTLSAEAHQGLADLARSTHTSMFMVAQTAVAALLNRLGAGTDIPIGTPIAGRTDAALDDLIGFFMNTLVLRTDTSGDPTFRDLLAAVRGTDLAAYAHQDLPFEQLVEALNPVRSLGRHPLFQILLTVHNADEGAAADAIGGLPGLDVSVVGGGDGAARFDLSFAFTEQFAEGRAPAGLHGSVTYSTDLFDRGTAEALVARLERVFAAAVADPDLRIGAVDLLAPAERDRLLGRDGATVRAFPAESVAEAFRAQAARTPGHPALSVGDTTLTYAELDSRAERLAALLRAKGAGPERFVALVLPRGADLIVSLLAVLKSGAAYLPIDPGHPRERIAYMLADSRPMLAIGTTETVRDLDAATGLEWLLLDDLRAELPSVADPLAEVADAAHPAYVIYTSGSTGRPKGVVVSRGSLANFLNDMRERVPMGAADRLLAVTTIGFDIAGLEVFLPLVDGATLVLADRDTVRDPGALGALLVDSGTTVVQATPNLWHGLLDTVPDALRGVRALVGGEALPAGLARRLAASCASAVNVYGPTEATIWASASPLDAALTGAPPIGVPLANTRMYVLDAGLRPVPPGVPGELYIAGAQLARGYLGRAGLTAERFTADPFAAPGERMYRTGDLARWRGDGRLDYLGRTDDQVKLRGFRIELGEIEAALGRHAGVAKAAALVREDHPGDQLLVAYAVPEDGAVLTLREVREGLAAFLPEYMIPSALVTLDALPLTPNGKLDRKALPAPDHSGRAAGRAPRTPQEEILCTLFAEVLGVESVGVDDDFFALGGHSLRATRLVSRVRDVMGLELAVRGLFETPTVAGLVAALGRADRARAALVARPRPERLPLSYAQRRLWFLHHLEGPSATYNIPTALRLTGELDEDALRAALADVVGRHESLRTVFAEDDEGPHQVVIAAAAARPGLDVTDTTEADLPGALRDAAGHCFDITAQLPVHAHLFRLAPDEYALLLLVHHIAGDGWSMAPLGRDLTTAYAARARGAAPDWTPLPVQYADYALWQREVLGDESDADSPLARQLAYWSEQLRDLPEQLELPTDRPRPAVSGNQGDRVTFTVPTELYERLGALARTSRTSVFMVTQAALATLLNRLGAGSDIPIGTPIAGRTDSALDDLVGFFVNTLVLRTDTAGDPTFRELLDRVRRTDLAAYAHQDLPFERLVEVLNPVRSLGRHPLFQTLLTFNNDRQEGGGAGPETALDASRMETSTASAKFDLSLTFSERRDGAGEPDGLHGWLEYRTELFDAATAEALVDRLLRVLAAAADDPELRIGAIDVLAPAERDRILTGRGGPVRELAPTTVLDLFAAQAAASADSTAVLAGSEALTYAELDTRASRLARLLAARGAGPESVVAIAMPLSAQTVVAVLGVLKSGAAYLPIDPETPADRVAHLLRDAAPHAVLTTSATPAGLLPEDTDPYAVGLPDVIDLDAPETLTALAAYGEGAVTDAERTAPLTPGNAAYVIYTSGSTGLPKGVVVEHLPLVRYLTTAKDRYAGASGTALLHSPLAFDLTVTGLYTPLLTGGTVRVGDLKELHGGAVDAPQTGFLKATPSHLPLIQGMAAQDVPRGELVLGGENLTAGPVRELLRAHPGVTVVNEYGPTEAVVGCTEWRATASDELPDGSLPIGLPFPDTRLYVLDEGLRPVPDGVPGELYIAGTQLARGYLGRAPLTAQRFVADPFGGPGARMYRSGDLARWNRDGLLEYLGRTDDQVKLRGFRIEPGEIEAVLDQHPGVAQAAVLVREDRPGDRRLVGYAESAAEGEGEPHGADLVRWLRERLPDYMVPAAVVVLAELPLTGNGKVDRKALPAPDYQALATGRAADTPRQKALADLFAEVLGLEQVGVDDGFFDLGGDSILSIQLVGRARAAGLHLTVRDVFEHQSVAALAEFASAAGEEGPAAGADERTGTLPATPIMRWFTEQGGPVAPFNQSVAVRVPESVALPTLTTALQAVLDHHDALRMRVTDTGTDDGVEILPVGSVRAAECVRRVDVSALGAAELPAALRTAAEEARGRLDPATGRMFEAVWLDRGDAPDDTDRRGLLVLVAHHFSVDAVSWRILLPDLAEAWQAVARGDAPALAPVGTPWRYWARTLHQGATESAREGELALWRGMFDGARDPGVDPLKDTRSDAGRLAVSLSAETTKELLTWVPGELHAGVTDLLLAAFTEAAGAWQRSRGRASGGVLLDLENHGRHEELHPGTDLSRTVGWFTMLHPLRLATDPEGTGGATPGVLVKHVKEQVRAVPDNGVGHGQLRYLNPRTRTDLAAAPAPEFGFNYLGHFTGSDAAQEAADWAAVSRGLAGQDPRAPLAHAVELTAGAHDDEDGNPVLRAEWTFARRLHSQADVQRLADAWFRALQALVEYARRPDAGSLTESDVALSSISADEIALLESDWEASL</sequence>
<dbReference type="GO" id="GO:0005829">
    <property type="term" value="C:cytosol"/>
    <property type="evidence" value="ECO:0007669"/>
    <property type="project" value="TreeGrafter"/>
</dbReference>
<dbReference type="NCBIfam" id="TIGR01720">
    <property type="entry name" value="NRPS-para261"/>
    <property type="match status" value="1"/>
</dbReference>
<dbReference type="SMART" id="SM00823">
    <property type="entry name" value="PKS_PP"/>
    <property type="match status" value="3"/>
</dbReference>
<dbReference type="InterPro" id="IPR000873">
    <property type="entry name" value="AMP-dep_synth/lig_dom"/>
</dbReference>
<dbReference type="Gene3D" id="3.30.559.30">
    <property type="entry name" value="Nonribosomal peptide synthetase, condensation domain"/>
    <property type="match status" value="4"/>
</dbReference>
<dbReference type="Gene3D" id="3.30.300.30">
    <property type="match status" value="3"/>
</dbReference>
<evidence type="ECO:0000256" key="2">
    <source>
        <dbReference type="ARBA" id="ARBA00006432"/>
    </source>
</evidence>
<dbReference type="Pfam" id="PF00550">
    <property type="entry name" value="PP-binding"/>
    <property type="match status" value="3"/>
</dbReference>
<evidence type="ECO:0000313" key="10">
    <source>
        <dbReference type="Proteomes" id="UP000325529"/>
    </source>
</evidence>
<dbReference type="InterPro" id="IPR023213">
    <property type="entry name" value="CAT-like_dom_sf"/>
</dbReference>
<dbReference type="FunFam" id="2.30.38.10:FF:000001">
    <property type="entry name" value="Non-ribosomal peptide synthetase PvdI"/>
    <property type="match status" value="3"/>
</dbReference>
<gene>
    <name evidence="9" type="ORF">CP970_09745</name>
</gene>
<dbReference type="InterPro" id="IPR001242">
    <property type="entry name" value="Condensation_dom"/>
</dbReference>
<dbReference type="GO" id="GO:0043041">
    <property type="term" value="P:amino acid activation for nonribosomal peptide biosynthetic process"/>
    <property type="evidence" value="ECO:0007669"/>
    <property type="project" value="TreeGrafter"/>
</dbReference>
<dbReference type="PANTHER" id="PTHR45527">
    <property type="entry name" value="NONRIBOSOMAL PEPTIDE SYNTHETASE"/>
    <property type="match status" value="1"/>
</dbReference>
<dbReference type="InterPro" id="IPR009081">
    <property type="entry name" value="PP-bd_ACP"/>
</dbReference>
<dbReference type="Pfam" id="PF00668">
    <property type="entry name" value="Condensation"/>
    <property type="match status" value="4"/>
</dbReference>
<keyword evidence="4" id="KW-0597">Phosphoprotein</keyword>
<dbReference type="SUPFAM" id="SSF52777">
    <property type="entry name" value="CoA-dependent acyltransferases"/>
    <property type="match status" value="8"/>
</dbReference>
<keyword evidence="6" id="KW-0045">Antibiotic biosynthesis</keyword>
<name>A0A5J6G938_STRKN</name>
<dbReference type="CDD" id="cd19540">
    <property type="entry name" value="LCL_NRPS-like"/>
    <property type="match status" value="2"/>
</dbReference>
<dbReference type="InterPro" id="IPR006162">
    <property type="entry name" value="Ppantetheine_attach_site"/>
</dbReference>
<evidence type="ECO:0000256" key="6">
    <source>
        <dbReference type="ARBA" id="ARBA00023194"/>
    </source>
</evidence>
<reference evidence="9 10" key="1">
    <citation type="submission" date="2017-09" db="EMBL/GenBank/DDBJ databases">
        <authorList>
            <person name="Lee N."/>
            <person name="Cho B.-K."/>
        </authorList>
    </citation>
    <scope>NUCLEOTIDE SEQUENCE [LARGE SCALE GENOMIC DNA]</scope>
    <source>
        <strain evidence="9 10">ATCC 12853</strain>
    </source>
</reference>
<dbReference type="InterPro" id="IPR010060">
    <property type="entry name" value="NRPS_synth"/>
</dbReference>
<dbReference type="SMART" id="SM01294">
    <property type="entry name" value="PKS_PP_betabranch"/>
    <property type="match status" value="1"/>
</dbReference>
<dbReference type="PROSITE" id="PS00012">
    <property type="entry name" value="PHOSPHOPANTETHEINE"/>
    <property type="match status" value="3"/>
</dbReference>
<comment type="similarity">
    <text evidence="2">Belongs to the ATP-dependent AMP-binding enzyme family.</text>
</comment>
<keyword evidence="3" id="KW-0596">Phosphopantetheine</keyword>
<dbReference type="CDD" id="cd19534">
    <property type="entry name" value="E_NRPS"/>
    <property type="match status" value="1"/>
</dbReference>
<dbReference type="GO" id="GO:0044550">
    <property type="term" value="P:secondary metabolite biosynthetic process"/>
    <property type="evidence" value="ECO:0007669"/>
    <property type="project" value="UniProtKB-ARBA"/>
</dbReference>
<dbReference type="FunFam" id="3.30.300.30:FF:000010">
    <property type="entry name" value="Enterobactin synthetase component F"/>
    <property type="match status" value="3"/>
</dbReference>
<evidence type="ECO:0000256" key="5">
    <source>
        <dbReference type="ARBA" id="ARBA00022737"/>
    </source>
</evidence>
<dbReference type="PROSITE" id="PS00455">
    <property type="entry name" value="AMP_BINDING"/>
    <property type="match status" value="3"/>
</dbReference>
<evidence type="ECO:0000256" key="4">
    <source>
        <dbReference type="ARBA" id="ARBA00022553"/>
    </source>
</evidence>
<keyword evidence="10" id="KW-1185">Reference proteome</keyword>
<evidence type="ECO:0000259" key="8">
    <source>
        <dbReference type="PROSITE" id="PS50075"/>
    </source>
</evidence>
<dbReference type="InterPro" id="IPR025110">
    <property type="entry name" value="AMP-bd_C"/>
</dbReference>
<evidence type="ECO:0000313" key="9">
    <source>
        <dbReference type="EMBL" id="QEU91124.1"/>
    </source>
</evidence>
<feature type="domain" description="Carrier" evidence="8">
    <location>
        <begin position="958"/>
        <end position="1033"/>
    </location>
</feature>
<protein>
    <submittedName>
        <fullName evidence="9">Amino acid adenylation domain-containing protein</fullName>
    </submittedName>
</protein>
<dbReference type="PANTHER" id="PTHR45527:SF1">
    <property type="entry name" value="FATTY ACID SYNTHASE"/>
    <property type="match status" value="1"/>
</dbReference>
<dbReference type="InterPro" id="IPR001969">
    <property type="entry name" value="Aspartic_peptidase_AS"/>
</dbReference>
<dbReference type="FunFam" id="3.40.50.12780:FF:000012">
    <property type="entry name" value="Non-ribosomal peptide synthetase"/>
    <property type="match status" value="1"/>
</dbReference>
<dbReference type="Gene3D" id="2.30.38.10">
    <property type="entry name" value="Luciferase, Domain 3"/>
    <property type="match status" value="3"/>
</dbReference>
<dbReference type="CDD" id="cd12116">
    <property type="entry name" value="A_NRPS_Ta1_like"/>
    <property type="match status" value="1"/>
</dbReference>
<accession>A0A5J6G938</accession>
<dbReference type="RefSeq" id="WP_150493184.1">
    <property type="nucleotide sequence ID" value="NZ_CP023699.1"/>
</dbReference>
<feature type="domain" description="Carrier" evidence="8">
    <location>
        <begin position="3092"/>
        <end position="3166"/>
    </location>
</feature>